<proteinExistence type="predicted"/>
<dbReference type="GO" id="GO:0008745">
    <property type="term" value="F:N-acetylmuramoyl-L-alanine amidase activity"/>
    <property type="evidence" value="ECO:0007669"/>
    <property type="project" value="InterPro"/>
</dbReference>
<dbReference type="PATRIC" id="fig|284581.3.peg.3821"/>
<accession>A0A0M0L838</accession>
<dbReference type="AlphaFoldDB" id="A0A0M0L838"/>
<gene>
    <name evidence="4" type="ORF">AMD01_08835</name>
</gene>
<keyword evidence="1" id="KW-0378">Hydrolase</keyword>
<dbReference type="GO" id="GO:0030288">
    <property type="term" value="C:outer membrane-bounded periplasmic space"/>
    <property type="evidence" value="ECO:0007669"/>
    <property type="project" value="TreeGrafter"/>
</dbReference>
<dbReference type="RefSeq" id="WP_053401018.1">
    <property type="nucleotide sequence ID" value="NZ_LILC01000011.1"/>
</dbReference>
<keyword evidence="5" id="KW-1185">Reference proteome</keyword>
<dbReference type="InterPro" id="IPR002508">
    <property type="entry name" value="MurNAc-LAA_cat"/>
</dbReference>
<dbReference type="GO" id="GO:0009253">
    <property type="term" value="P:peptidoglycan catabolic process"/>
    <property type="evidence" value="ECO:0007669"/>
    <property type="project" value="InterPro"/>
</dbReference>
<dbReference type="Gene3D" id="2.30.30.40">
    <property type="entry name" value="SH3 Domains"/>
    <property type="match status" value="1"/>
</dbReference>
<dbReference type="OrthoDB" id="9806267at2"/>
<comment type="caution">
    <text evidence="4">The sequence shown here is derived from an EMBL/GenBank/DDBJ whole genome shotgun (WGS) entry which is preliminary data.</text>
</comment>
<reference evidence="5" key="1">
    <citation type="submission" date="2015-08" db="EMBL/GenBank/DDBJ databases">
        <title>Fjat-14210 dsm16467.</title>
        <authorList>
            <person name="Liu B."/>
            <person name="Wang J."/>
            <person name="Zhu Y."/>
            <person name="Liu G."/>
            <person name="Chen Q."/>
            <person name="Chen Z."/>
            <person name="Lan J."/>
            <person name="Che J."/>
            <person name="Ge C."/>
            <person name="Shi H."/>
            <person name="Pan Z."/>
            <person name="Liu X."/>
        </authorList>
    </citation>
    <scope>NUCLEOTIDE SEQUENCE [LARGE SCALE GENOMIC DNA]</scope>
    <source>
        <strain evidence="5">DSM 16467</strain>
    </source>
</reference>
<evidence type="ECO:0000313" key="5">
    <source>
        <dbReference type="Proteomes" id="UP000037558"/>
    </source>
</evidence>
<dbReference type="PANTHER" id="PTHR30404">
    <property type="entry name" value="N-ACETYLMURAMOYL-L-ALANINE AMIDASE"/>
    <property type="match status" value="1"/>
</dbReference>
<dbReference type="PANTHER" id="PTHR30404:SF7">
    <property type="entry name" value="CELL WALL AMIDASE LYTH-RELATED"/>
    <property type="match status" value="1"/>
</dbReference>
<dbReference type="Pfam" id="PF01520">
    <property type="entry name" value="Amidase_3"/>
    <property type="match status" value="1"/>
</dbReference>
<dbReference type="PROSITE" id="PS51781">
    <property type="entry name" value="SH3B"/>
    <property type="match status" value="1"/>
</dbReference>
<dbReference type="InterPro" id="IPR003646">
    <property type="entry name" value="SH3-like_bac-type"/>
</dbReference>
<dbReference type="CDD" id="cd02696">
    <property type="entry name" value="MurNAc-LAA"/>
    <property type="match status" value="1"/>
</dbReference>
<organism evidence="4 5">
    <name type="scientific">Priestia koreensis</name>
    <dbReference type="NCBI Taxonomy" id="284581"/>
    <lineage>
        <taxon>Bacteria</taxon>
        <taxon>Bacillati</taxon>
        <taxon>Bacillota</taxon>
        <taxon>Bacilli</taxon>
        <taxon>Bacillales</taxon>
        <taxon>Bacillaceae</taxon>
        <taxon>Priestia</taxon>
    </lineage>
</organism>
<evidence type="ECO:0000256" key="1">
    <source>
        <dbReference type="ARBA" id="ARBA00022801"/>
    </source>
</evidence>
<dbReference type="GO" id="GO:0071555">
    <property type="term" value="P:cell wall organization"/>
    <property type="evidence" value="ECO:0007669"/>
    <property type="project" value="UniProtKB-KW"/>
</dbReference>
<evidence type="ECO:0000313" key="4">
    <source>
        <dbReference type="EMBL" id="KOO47002.1"/>
    </source>
</evidence>
<name>A0A0M0L838_9BACI</name>
<dbReference type="STRING" id="284581.AMD01_08835"/>
<dbReference type="SMART" id="SM00287">
    <property type="entry name" value="SH3b"/>
    <property type="match status" value="1"/>
</dbReference>
<dbReference type="EMBL" id="LILC01000011">
    <property type="protein sequence ID" value="KOO47002.1"/>
    <property type="molecule type" value="Genomic_DNA"/>
</dbReference>
<evidence type="ECO:0000259" key="3">
    <source>
        <dbReference type="PROSITE" id="PS51781"/>
    </source>
</evidence>
<sequence length="292" mass="32882">MNKRKQLVICLFFCIITLFLTSYDRQDVPVLESGSVTADVLNMRKGPGLSFPIVRKLHHGKEVAILVEQGEWRYVRLQDGAEGWVSSRFVRTTANQALPVQAAVQQNSNGEKLNGKVIVIDPGHGGKDKGATGTQGTFEKDLTLRTATQLKEQLEQTGATVLLTRTSDTKISLSSRVQYARDHRADVFISIHYNSVKDESAHGIMTYFYQEKKDRSLAQSIQQQLAHTSKLKNKYDKFGNFYVLRENPQPSVLVELGFLSNREEEQYINSIAFQRDVVGGITQGITQYLLQK</sequence>
<feature type="domain" description="SH3b" evidence="3">
    <location>
        <begin position="31"/>
        <end position="94"/>
    </location>
</feature>
<dbReference type="Gene3D" id="3.40.630.40">
    <property type="entry name" value="Zn-dependent exopeptidases"/>
    <property type="match status" value="1"/>
</dbReference>
<keyword evidence="2" id="KW-0961">Cell wall biogenesis/degradation</keyword>
<dbReference type="SUPFAM" id="SSF53187">
    <property type="entry name" value="Zn-dependent exopeptidases"/>
    <property type="match status" value="1"/>
</dbReference>
<dbReference type="SMART" id="SM00646">
    <property type="entry name" value="Ami_3"/>
    <property type="match status" value="1"/>
</dbReference>
<dbReference type="Pfam" id="PF08239">
    <property type="entry name" value="SH3_3"/>
    <property type="match status" value="1"/>
</dbReference>
<evidence type="ECO:0000256" key="2">
    <source>
        <dbReference type="ARBA" id="ARBA00023316"/>
    </source>
</evidence>
<dbReference type="InterPro" id="IPR050695">
    <property type="entry name" value="N-acetylmuramoyl_amidase_3"/>
</dbReference>
<protein>
    <recommendedName>
        <fullName evidence="3">SH3b domain-containing protein</fullName>
    </recommendedName>
</protein>
<dbReference type="Proteomes" id="UP000037558">
    <property type="component" value="Unassembled WGS sequence"/>
</dbReference>